<feature type="compositionally biased region" description="Basic and acidic residues" evidence="1">
    <location>
        <begin position="475"/>
        <end position="497"/>
    </location>
</feature>
<dbReference type="Pfam" id="PF06114">
    <property type="entry name" value="Peptidase_M78"/>
    <property type="match status" value="1"/>
</dbReference>
<feature type="region of interest" description="Disordered" evidence="1">
    <location>
        <begin position="304"/>
        <end position="339"/>
    </location>
</feature>
<dbReference type="AlphaFoldDB" id="A0A1G8KIQ4"/>
<dbReference type="Pfam" id="PF08401">
    <property type="entry name" value="ArdcN"/>
    <property type="match status" value="1"/>
</dbReference>
<reference evidence="4 5" key="1">
    <citation type="submission" date="2016-10" db="EMBL/GenBank/DDBJ databases">
        <authorList>
            <person name="de Groot N.N."/>
        </authorList>
    </citation>
    <scope>NUCLEOTIDE SEQUENCE [LARGE SCALE GENOMIC DNA]</scope>
    <source>
        <strain evidence="4 5">DSM 21771</strain>
    </source>
</reference>
<feature type="domain" description="IrrE N-terminal-like" evidence="2">
    <location>
        <begin position="182"/>
        <end position="279"/>
    </location>
</feature>
<feature type="compositionally biased region" description="Basic and acidic residues" evidence="1">
    <location>
        <begin position="454"/>
        <end position="465"/>
    </location>
</feature>
<dbReference type="InterPro" id="IPR013610">
    <property type="entry name" value="ArdC_N"/>
</dbReference>
<feature type="domain" description="N-terminal" evidence="3">
    <location>
        <begin position="17"/>
        <end position="120"/>
    </location>
</feature>
<feature type="compositionally biased region" description="Basic and acidic residues" evidence="1">
    <location>
        <begin position="389"/>
        <end position="443"/>
    </location>
</feature>
<keyword evidence="5" id="KW-1185">Reference proteome</keyword>
<dbReference type="InterPro" id="IPR010359">
    <property type="entry name" value="IrrE_HExxH"/>
</dbReference>
<protein>
    <submittedName>
        <fullName evidence="4">Uncharacterized protein</fullName>
    </submittedName>
</protein>
<dbReference type="Proteomes" id="UP000198853">
    <property type="component" value="Unassembled WGS sequence"/>
</dbReference>
<evidence type="ECO:0000259" key="3">
    <source>
        <dbReference type="Pfam" id="PF08401"/>
    </source>
</evidence>
<accession>A0A1G8KIQ4</accession>
<evidence type="ECO:0000256" key="1">
    <source>
        <dbReference type="SAM" id="MobiDB-lite"/>
    </source>
</evidence>
<feature type="compositionally biased region" description="Basic and acidic residues" evidence="1">
    <location>
        <begin position="306"/>
        <end position="335"/>
    </location>
</feature>
<proteinExistence type="predicted"/>
<dbReference type="GO" id="GO:0003697">
    <property type="term" value="F:single-stranded DNA binding"/>
    <property type="evidence" value="ECO:0007669"/>
    <property type="project" value="InterPro"/>
</dbReference>
<evidence type="ECO:0000259" key="2">
    <source>
        <dbReference type="Pfam" id="PF06114"/>
    </source>
</evidence>
<dbReference type="EMBL" id="FNEN01000002">
    <property type="protein sequence ID" value="SDI43311.1"/>
    <property type="molecule type" value="Genomic_DNA"/>
</dbReference>
<sequence length="564" mass="65006">MARTRPRKSPEAMKQEVEELTKGMEEKVAKHFNSKDQMKEYLQFMGQFHNYSRNNIQLMQSQFPGAEAVGSYKFWQSKGFPVQKGEKGFKILVPQRLGEQFQNEEGTWKPVKYATKNEKSHIEEGHLPKRDGRLVFSTGTVFDISQTSATRDDLPALFPNKWMEGKVEDYGQLRQGMEAIAKENGIAIVEPKQELGAAKGVSYTLTKEVALNPRNDERQNVKTLLHELAHAKLHTAETHHRYSQPEKEFQAEMTAYTVASHFGVDTSDYSLDYLKSWTKNRTFDDHQQLLKEVQDTSHQFITTMERTLEPEKAHEQKKEESKGDESMIHQTKKQDGATIDRQAYKDLYKQEVIQQVEPDKASREAQYQEVKGSTLPLTAQKPHVSPVKQQDENEKSSLMRKESPLLKAYRNEVTAHERNASPFEKEDKPTEHQTFKDHYKREIMGLIEPAVGKQLDREESGDQQERKKRMQAFEQGHDPHTVYQLKKESLQEIKELPLSEQGQKRLGSLEKQLDEEYTNEQEKTSKKGAERSNERERREQQEPVATSSISAGTQTGIKGPEPDV</sequence>
<feature type="region of interest" description="Disordered" evidence="1">
    <location>
        <begin position="357"/>
        <end position="564"/>
    </location>
</feature>
<evidence type="ECO:0000313" key="4">
    <source>
        <dbReference type="EMBL" id="SDI43311.1"/>
    </source>
</evidence>
<name>A0A1G8KIQ4_9BACI</name>
<evidence type="ECO:0000313" key="5">
    <source>
        <dbReference type="Proteomes" id="UP000198853"/>
    </source>
</evidence>
<gene>
    <name evidence="4" type="ORF">SAMN04488123_102129</name>
</gene>
<dbReference type="OrthoDB" id="9803716at2"/>
<feature type="compositionally biased region" description="Basic and acidic residues" evidence="1">
    <location>
        <begin position="507"/>
        <end position="541"/>
    </location>
</feature>
<feature type="compositionally biased region" description="Polar residues" evidence="1">
    <location>
        <begin position="543"/>
        <end position="556"/>
    </location>
</feature>
<organism evidence="4 5">
    <name type="scientific">Natribacillus halophilus</name>
    <dbReference type="NCBI Taxonomy" id="549003"/>
    <lineage>
        <taxon>Bacteria</taxon>
        <taxon>Bacillati</taxon>
        <taxon>Bacillota</taxon>
        <taxon>Bacilli</taxon>
        <taxon>Bacillales</taxon>
        <taxon>Bacillaceae</taxon>
        <taxon>Natribacillus</taxon>
    </lineage>
</organism>
<dbReference type="RefSeq" id="WP_090396051.1">
    <property type="nucleotide sequence ID" value="NZ_FNEN01000002.1"/>
</dbReference>